<feature type="domain" description="Reverse transcriptase" evidence="4">
    <location>
        <begin position="925"/>
        <end position="1199"/>
    </location>
</feature>
<reference evidence="6" key="1">
    <citation type="journal article" date="2017" name="Nat. Microbiol.">
        <title>Global analysis of biosynthetic gene clusters reveals vast potential of secondary metabolite production in Penicillium species.</title>
        <authorList>
            <person name="Nielsen J.C."/>
            <person name="Grijseels S."/>
            <person name="Prigent S."/>
            <person name="Ji B."/>
            <person name="Dainat J."/>
            <person name="Nielsen K.F."/>
            <person name="Frisvad J.C."/>
            <person name="Workman M."/>
            <person name="Nielsen J."/>
        </authorList>
    </citation>
    <scope>NUCLEOTIDE SEQUENCE [LARGE SCALE GENOMIC DNA]</scope>
    <source>
        <strain evidence="6">IBT 14082</strain>
    </source>
</reference>
<evidence type="ECO:0000313" key="5">
    <source>
        <dbReference type="EMBL" id="OQE10094.1"/>
    </source>
</evidence>
<feature type="region of interest" description="Disordered" evidence="2">
    <location>
        <begin position="1"/>
        <end position="84"/>
    </location>
</feature>
<keyword evidence="1" id="KW-0479">Metal-binding</keyword>
<feature type="region of interest" description="Disordered" evidence="2">
    <location>
        <begin position="168"/>
        <end position="198"/>
    </location>
</feature>
<dbReference type="InterPro" id="IPR036397">
    <property type="entry name" value="RNaseH_sf"/>
</dbReference>
<dbReference type="SUPFAM" id="SSF56219">
    <property type="entry name" value="DNase I-like"/>
    <property type="match status" value="1"/>
</dbReference>
<gene>
    <name evidence="5" type="ORF">PENFLA_c094G03786</name>
</gene>
<feature type="compositionally biased region" description="Polar residues" evidence="2">
    <location>
        <begin position="187"/>
        <end position="196"/>
    </location>
</feature>
<dbReference type="Gene3D" id="3.60.10.10">
    <property type="entry name" value="Endonuclease/exonuclease/phosphatase"/>
    <property type="match status" value="1"/>
</dbReference>
<protein>
    <recommendedName>
        <fullName evidence="7">Reverse transcriptase</fullName>
    </recommendedName>
</protein>
<dbReference type="Gene3D" id="4.10.60.10">
    <property type="entry name" value="Zinc finger, CCHC-type"/>
    <property type="match status" value="1"/>
</dbReference>
<dbReference type="Pfam" id="PF00098">
    <property type="entry name" value="zf-CCHC"/>
    <property type="match status" value="1"/>
</dbReference>
<dbReference type="EMBL" id="MLQL01000094">
    <property type="protein sequence ID" value="OQE10094.1"/>
    <property type="molecule type" value="Genomic_DNA"/>
</dbReference>
<evidence type="ECO:0000259" key="4">
    <source>
        <dbReference type="PROSITE" id="PS50878"/>
    </source>
</evidence>
<dbReference type="InterPro" id="IPR043502">
    <property type="entry name" value="DNA/RNA_pol_sf"/>
</dbReference>
<feature type="compositionally biased region" description="Low complexity" evidence="2">
    <location>
        <begin position="170"/>
        <end position="181"/>
    </location>
</feature>
<dbReference type="GO" id="GO:0008270">
    <property type="term" value="F:zinc ion binding"/>
    <property type="evidence" value="ECO:0007669"/>
    <property type="project" value="UniProtKB-KW"/>
</dbReference>
<dbReference type="InterPro" id="IPR036691">
    <property type="entry name" value="Endo/exonu/phosph_ase_sf"/>
</dbReference>
<dbReference type="GO" id="GO:0003824">
    <property type="term" value="F:catalytic activity"/>
    <property type="evidence" value="ECO:0007669"/>
    <property type="project" value="InterPro"/>
</dbReference>
<keyword evidence="1" id="KW-0863">Zinc-finger</keyword>
<dbReference type="InterPro" id="IPR036875">
    <property type="entry name" value="Znf_CCHC_sf"/>
</dbReference>
<comment type="caution">
    <text evidence="5">The sequence shown here is derived from an EMBL/GenBank/DDBJ whole genome shotgun (WGS) entry which is preliminary data.</text>
</comment>
<evidence type="ECO:0000313" key="6">
    <source>
        <dbReference type="Proteomes" id="UP000191342"/>
    </source>
</evidence>
<evidence type="ECO:0000256" key="1">
    <source>
        <dbReference type="PROSITE-ProRule" id="PRU00047"/>
    </source>
</evidence>
<dbReference type="SUPFAM" id="SSF57756">
    <property type="entry name" value="Retrovirus zinc finger-like domains"/>
    <property type="match status" value="1"/>
</dbReference>
<dbReference type="Pfam" id="PF00078">
    <property type="entry name" value="RVT_1"/>
    <property type="match status" value="1"/>
</dbReference>
<feature type="compositionally biased region" description="Basic and acidic residues" evidence="2">
    <location>
        <begin position="1"/>
        <end position="21"/>
    </location>
</feature>
<evidence type="ECO:0008006" key="7">
    <source>
        <dbReference type="Google" id="ProtNLM"/>
    </source>
</evidence>
<evidence type="ECO:0000259" key="3">
    <source>
        <dbReference type="PROSITE" id="PS50158"/>
    </source>
</evidence>
<dbReference type="Proteomes" id="UP000191342">
    <property type="component" value="Unassembled WGS sequence"/>
</dbReference>
<organism evidence="5 6">
    <name type="scientific">Penicillium flavigenum</name>
    <dbReference type="NCBI Taxonomy" id="254877"/>
    <lineage>
        <taxon>Eukaryota</taxon>
        <taxon>Fungi</taxon>
        <taxon>Dikarya</taxon>
        <taxon>Ascomycota</taxon>
        <taxon>Pezizomycotina</taxon>
        <taxon>Eurotiomycetes</taxon>
        <taxon>Eurotiomycetidae</taxon>
        <taxon>Eurotiales</taxon>
        <taxon>Aspergillaceae</taxon>
        <taxon>Penicillium</taxon>
    </lineage>
</organism>
<dbReference type="STRING" id="254877.A0A1V6S8P1"/>
<dbReference type="Gene3D" id="3.30.420.10">
    <property type="entry name" value="Ribonuclease H-like superfamily/Ribonuclease H"/>
    <property type="match status" value="1"/>
</dbReference>
<dbReference type="SUPFAM" id="SSF56672">
    <property type="entry name" value="DNA/RNA polymerases"/>
    <property type="match status" value="1"/>
</dbReference>
<dbReference type="CDD" id="cd01650">
    <property type="entry name" value="RT_nLTR_like"/>
    <property type="match status" value="1"/>
</dbReference>
<keyword evidence="1" id="KW-0862">Zinc</keyword>
<proteinExistence type="predicted"/>
<dbReference type="OrthoDB" id="4159828at2759"/>
<name>A0A1V6S8P1_9EURO</name>
<dbReference type="PANTHER" id="PTHR33481:SF1">
    <property type="entry name" value="ENDONUCLEASE_EXONUCLEASE_PHOSPHATASE DOMAIN-CONTAINING PROTEIN-RELATED"/>
    <property type="match status" value="1"/>
</dbReference>
<dbReference type="Pfam" id="PF14529">
    <property type="entry name" value="Exo_endo_phos_2"/>
    <property type="match status" value="1"/>
</dbReference>
<accession>A0A1V6S8P1</accession>
<sequence length="1689" mass="190582">MTGRAETRTPEPPDRDEHENSPPRLLRPRRSTRPPNNYAQEQELDIEQSNARSQRKKKTQGKPPAQREAVASESSTESEDPNASELLKELVKLRKEIRQRDELHKEELQKVKEEFTALKEEFSAALAEVRHELQTLADRPATPQPHPESCSPNNHDAILREIQSLREEISAPAPSSSPSYADVARTPPTSYPSNIRTLSTLNTTPTTFTETLYCTIDTSKMTESENERRSAGSIRATIEKEVRTMDDHTHWRCRAVTVSPRDPNRIRIACRDEAEHQLVKKVAEEKIGTGARVLRDELYPLKVDSVKRSAVLDENHDILAGAAAALGEENETTVARITWLSSKEAAKPYGSMVVYLTKGTDARRLLADGYFHVGGESGTTSVFEYRPRPMQCYNCQEIGHKAFQCKKTQKCAKCAMEGHHHSRSRIAGSSTHHAMNKELRMIQLNVRKQGAVHESLMNDEQTKDAVALAIQEPQARRIQGRLLTTPMGHHKWTKMVPSTWREGRWAIRSMLWINKDMEAKQVQIESPDLTAAVIRLPERLIFIASVYVEGGEASALTDAGDHLRKAIIKVRRDTGAVVDIIIMGDFNRHDQLWGGDEVSFGRQGEADPIIDLMNEFALSSLLKRGTKTWHGEGQYGDCESTIDLVLASDNLADLMTKCVIHGTEHGSDHRTIETVFDAPWSAPKHQERLLLKNAPWKEINARIASTLATTPSEGTVQQKTDRLMSAVSDAVHTLTPRAKPSRHAKRWWTTDLTQLRHIYTYWRNRARSERRAGRRIPELEKMAQDAAKQYHDAIRKQKKKHWNEFLTDNENIWKAAKYLESGEDAAFGKLPQLVRADGTTTADHKEQAEELLSKFFPPLPDVIEDEGTRPQREPVRMPTVGMEEIERQLFAAKSWKAPGEDGLPAVVWKMTWPTVKHRVLDLVQASLGEGTLPTQWRHAKIIPLKKPNKEDYTIAKAWRPISLLATLGKILESVVAERISHAVETHGLLPTSHFGARKQRSAEQALVLLQEQIYAAWRGRRVLSLISFDVKGAYNGVCKERLIQRMKARGIPDDLLRWVEAFCSERTATIQINGQLSEARRLPQAGLPQGSPLSPILFLFFNADLVQRQLDSQGGAVAFVDDFTAWVTGPTAQSNREGIQAIINEALDWERRSGATFEAEKTAIIHFAPKMRKSDHESFIIKGQTVVPKDHVKILGLLMDTRLKYKEHIARAASKGLEAAMELRRLRGLSPATARQLFTSTVAPVVDYASNVWMHACKDKAMGPINRVQRVGAQAIVGTFLTVATSVAEAEAHIATARHRFWRRAVKMWTDMHTLPETNPLRRGTDRIRKFRRYHRSPLYHVADALKHVDLETLETINPFTLAPWDERVQINVDGPDEPQTEAGGLMQIAVSSSARNELVGFGVAIEKQPPRNRKLKFKTFSITLGARAEQNPFSAELAAMAHVLKIVVGIKDYKITLLTSNKAAALTLRNPRRQSGQEFVCQMYKLMSRMRRNGNSIKFHWIPTTEDNKLLGLAKEQARTATQEDALPQERVPRMKSTTLNIARSQAVPSNELPENIGRHAKRVDAALPGKHTRQLYDRLMWKEATVLAQLRTGMARLNGYLNQINVAETDECDCGQARETVEHFLFRCRKWTAHRTEMLQCTQTYRGNISFFLGGKQPSDDQKWTPNLEAVRASIRFAIATGRLEAT</sequence>
<dbReference type="PROSITE" id="PS50878">
    <property type="entry name" value="RT_POL"/>
    <property type="match status" value="1"/>
</dbReference>
<feature type="domain" description="CCHC-type" evidence="3">
    <location>
        <begin position="392"/>
        <end position="407"/>
    </location>
</feature>
<dbReference type="InterPro" id="IPR000477">
    <property type="entry name" value="RT_dom"/>
</dbReference>
<dbReference type="SMART" id="SM00343">
    <property type="entry name" value="ZnF_C2HC"/>
    <property type="match status" value="1"/>
</dbReference>
<dbReference type="InterPro" id="IPR001878">
    <property type="entry name" value="Znf_CCHC"/>
</dbReference>
<evidence type="ECO:0000256" key="2">
    <source>
        <dbReference type="SAM" id="MobiDB-lite"/>
    </source>
</evidence>
<dbReference type="PROSITE" id="PS50158">
    <property type="entry name" value="ZF_CCHC"/>
    <property type="match status" value="1"/>
</dbReference>
<dbReference type="PANTHER" id="PTHR33481">
    <property type="entry name" value="REVERSE TRANSCRIPTASE"/>
    <property type="match status" value="1"/>
</dbReference>
<dbReference type="GO" id="GO:0003676">
    <property type="term" value="F:nucleic acid binding"/>
    <property type="evidence" value="ECO:0007669"/>
    <property type="project" value="InterPro"/>
</dbReference>
<dbReference type="InterPro" id="IPR005135">
    <property type="entry name" value="Endo/exonuclease/phosphatase"/>
</dbReference>
<keyword evidence="6" id="KW-1185">Reference proteome</keyword>